<gene>
    <name evidence="2" type="ORF">SK128_028581</name>
</gene>
<accession>A0AAN8WC35</accession>
<evidence type="ECO:0000313" key="3">
    <source>
        <dbReference type="Proteomes" id="UP001381693"/>
    </source>
</evidence>
<evidence type="ECO:0000256" key="1">
    <source>
        <dbReference type="SAM" id="MobiDB-lite"/>
    </source>
</evidence>
<dbReference type="AlphaFoldDB" id="A0AAN8WC35"/>
<name>A0AAN8WC35_HALRR</name>
<feature type="non-terminal residue" evidence="2">
    <location>
        <position position="89"/>
    </location>
</feature>
<dbReference type="EMBL" id="JAXCGZ010022350">
    <property type="protein sequence ID" value="KAK7032653.1"/>
    <property type="molecule type" value="Genomic_DNA"/>
</dbReference>
<sequence>MPSVPDTQSPCARTSPDLLTQQPTTSGEAGPSSQGGHKVRRASSQAPTEDGKEEGVGGGGIITERAKHTESPPAVVTRCLRFCRLCLGR</sequence>
<organism evidence="2 3">
    <name type="scientific">Halocaridina rubra</name>
    <name type="common">Hawaiian red shrimp</name>
    <dbReference type="NCBI Taxonomy" id="373956"/>
    <lineage>
        <taxon>Eukaryota</taxon>
        <taxon>Metazoa</taxon>
        <taxon>Ecdysozoa</taxon>
        <taxon>Arthropoda</taxon>
        <taxon>Crustacea</taxon>
        <taxon>Multicrustacea</taxon>
        <taxon>Malacostraca</taxon>
        <taxon>Eumalacostraca</taxon>
        <taxon>Eucarida</taxon>
        <taxon>Decapoda</taxon>
        <taxon>Pleocyemata</taxon>
        <taxon>Caridea</taxon>
        <taxon>Atyoidea</taxon>
        <taxon>Atyidae</taxon>
        <taxon>Halocaridina</taxon>
    </lineage>
</organism>
<evidence type="ECO:0000313" key="2">
    <source>
        <dbReference type="EMBL" id="KAK7032653.1"/>
    </source>
</evidence>
<feature type="region of interest" description="Disordered" evidence="1">
    <location>
        <begin position="1"/>
        <end position="73"/>
    </location>
</feature>
<comment type="caution">
    <text evidence="2">The sequence shown here is derived from an EMBL/GenBank/DDBJ whole genome shotgun (WGS) entry which is preliminary data.</text>
</comment>
<feature type="compositionally biased region" description="Polar residues" evidence="1">
    <location>
        <begin position="1"/>
        <end position="35"/>
    </location>
</feature>
<proteinExistence type="predicted"/>
<protein>
    <submittedName>
        <fullName evidence="2">Uncharacterized protein</fullName>
    </submittedName>
</protein>
<reference evidence="2 3" key="1">
    <citation type="submission" date="2023-11" db="EMBL/GenBank/DDBJ databases">
        <title>Halocaridina rubra genome assembly.</title>
        <authorList>
            <person name="Smith C."/>
        </authorList>
    </citation>
    <scope>NUCLEOTIDE SEQUENCE [LARGE SCALE GENOMIC DNA]</scope>
    <source>
        <strain evidence="2">EP-1</strain>
        <tissue evidence="2">Whole</tissue>
    </source>
</reference>
<keyword evidence="3" id="KW-1185">Reference proteome</keyword>
<dbReference type="Proteomes" id="UP001381693">
    <property type="component" value="Unassembled WGS sequence"/>
</dbReference>